<evidence type="ECO:0000313" key="2">
    <source>
        <dbReference type="Proteomes" id="UP000008320"/>
    </source>
</evidence>
<reference evidence="1 2" key="1">
    <citation type="journal article" date="2006" name="PLoS Genet.">
        <title>Comparative genomics of emerging human ehrlichiosis agents.</title>
        <authorList>
            <person name="Dunning Hotopp J.C."/>
            <person name="Lin M."/>
            <person name="Madupu R."/>
            <person name="Crabtree J."/>
            <person name="Angiuoli S.V."/>
            <person name="Eisen J.A."/>
            <person name="Seshadri R."/>
            <person name="Ren Q."/>
            <person name="Wu M."/>
            <person name="Utterback T.R."/>
            <person name="Smith S."/>
            <person name="Lewis M."/>
            <person name="Khouri H."/>
            <person name="Zhang C."/>
            <person name="Niu H."/>
            <person name="Lin Q."/>
            <person name="Ohashi N."/>
            <person name="Zhi N."/>
            <person name="Nelson W."/>
            <person name="Brinkac L.M."/>
            <person name="Dodson R.J."/>
            <person name="Rosovitz M.J."/>
            <person name="Sundaram J."/>
            <person name="Daugherty S.C."/>
            <person name="Davidsen T."/>
            <person name="Durkin A.S."/>
            <person name="Gwinn M."/>
            <person name="Haft D.H."/>
            <person name="Selengut J.D."/>
            <person name="Sullivan S.A."/>
            <person name="Zafar N."/>
            <person name="Zhou L."/>
            <person name="Benahmed F."/>
            <person name="Forberger H."/>
            <person name="Halpin R."/>
            <person name="Mulligan S."/>
            <person name="Robinson J."/>
            <person name="White O."/>
            <person name="Rikihisa Y."/>
            <person name="Tettelin H."/>
        </authorList>
    </citation>
    <scope>NUCLEOTIDE SEQUENCE [LARGE SCALE GENOMIC DNA]</scope>
    <source>
        <strain evidence="2">ATCC CRL-10679 / Arkansas</strain>
    </source>
</reference>
<dbReference type="EMBL" id="CP000236">
    <property type="protein sequence ID" value="ABD45412.1"/>
    <property type="molecule type" value="Genomic_DNA"/>
</dbReference>
<dbReference type="HOGENOM" id="CLU_739139_0_0_5"/>
<sequence length="374" mass="42990">MSLTLLKLKTGEYCLCVSDHCKFNKSLNTYYTCNDDLNRVLEHNSTNSGDGLDELIGVKFDDFHLVENPLGVYNYVFFYGMHRNELSFLIIPFSPNLSFNDILKGFQFSKSSVSCIGHVIYDYGHAFRRDIQGYRRFVNLKFTEAFTVTFTDHYIQRVVSNIPTEDHSRDMYFYKFFDKHNTLYYVQNKTFNNQLSSSLNISSRQNTVTHSEEHGNSLSDNSMQLEHNVASTSNVTQQMHCKVRNNNVDSSYVVDINNVESEYYVLPISVSEQSIQHYVIPKDRSDHSMYHVKINDSHQRECYVTRIGDSRVQEHYSVLSRRQRNGESSIVLKSHTSKSVAETLPRNNGNIPTLSLSSVTSESVTTQSSILSSL</sequence>
<keyword evidence="2" id="KW-1185">Reference proteome</keyword>
<dbReference type="RefSeq" id="WP_011452709.1">
    <property type="nucleotide sequence ID" value="NC_007799.1"/>
</dbReference>
<dbReference type="Proteomes" id="UP000008320">
    <property type="component" value="Chromosome"/>
</dbReference>
<dbReference type="OrthoDB" id="7163275at2"/>
<organism evidence="1 2">
    <name type="scientific">Ehrlichia chaffeensis (strain ATCC CRL-10679 / Arkansas)</name>
    <dbReference type="NCBI Taxonomy" id="205920"/>
    <lineage>
        <taxon>Bacteria</taxon>
        <taxon>Pseudomonadati</taxon>
        <taxon>Pseudomonadota</taxon>
        <taxon>Alphaproteobacteria</taxon>
        <taxon>Rickettsiales</taxon>
        <taxon>Anaplasmataceae</taxon>
        <taxon>Ehrlichia</taxon>
    </lineage>
</organism>
<dbReference type="STRING" id="205920.ECH_0601"/>
<name>Q2GGM1_EHRCR</name>
<proteinExistence type="predicted"/>
<gene>
    <name evidence="1" type="ordered locus">ECH_0601</name>
</gene>
<protein>
    <submittedName>
        <fullName evidence="1">Uncharacterized protein</fullName>
    </submittedName>
</protein>
<dbReference type="AlphaFoldDB" id="Q2GGM1"/>
<accession>Q2GGM1</accession>
<evidence type="ECO:0000313" key="1">
    <source>
        <dbReference type="EMBL" id="ABD45412.1"/>
    </source>
</evidence>
<dbReference type="KEGG" id="ech:ECH_0601"/>